<feature type="compositionally biased region" description="Basic and acidic residues" evidence="1">
    <location>
        <begin position="37"/>
        <end position="56"/>
    </location>
</feature>
<sequence>MRDVKAVRLLVHAGIIPSAIAGHGNRPGSIARNGSGGDRKSDHGDSEDGGAKRQEHGWSPSPLPCANPGPPRHPVRATLGRHNVGSGHPAAKAHLRRPGVVEWDKTIVGAPSRTMPLLAVILTACAHYSPAPLAEAPMLSATLPATADNPAGPLGVADVVALAVARDPDLVAARTKAGVAQAQLIQAGVLPNPSLTGALLPLVAGAGTVPAWNLGLAQDIKSLLVYKPKRRAARDSVGQVRADLLWQEWQVAGQARQLAVDIIAREQTRPLLDEAVRILGHRQRVTQAALAAGNATLVTAAPSAVGFQQARTTLQTLDQTQLQDRHKLNALLGLAPDAPLSLRTAVDLPPFDLTAARAGVTTLADRRPDLLALRFGYAAQDEGLRAAILSDCPCSITTRVTSPSPAPPARSFGPNMPPA</sequence>
<evidence type="ECO:0000313" key="2">
    <source>
        <dbReference type="EMBL" id="PAV66917.1"/>
    </source>
</evidence>
<feature type="region of interest" description="Disordered" evidence="1">
    <location>
        <begin position="399"/>
        <end position="419"/>
    </location>
</feature>
<dbReference type="Gene3D" id="1.20.1600.10">
    <property type="entry name" value="Outer membrane efflux proteins (OEP)"/>
    <property type="match status" value="1"/>
</dbReference>
<dbReference type="AlphaFoldDB" id="A0A2A2JYX4"/>
<dbReference type="EMBL" id="LIAE01010021">
    <property type="protein sequence ID" value="PAV66917.1"/>
    <property type="molecule type" value="Genomic_DNA"/>
</dbReference>
<organism evidence="2 3">
    <name type="scientific">Diploscapter pachys</name>
    <dbReference type="NCBI Taxonomy" id="2018661"/>
    <lineage>
        <taxon>Eukaryota</taxon>
        <taxon>Metazoa</taxon>
        <taxon>Ecdysozoa</taxon>
        <taxon>Nematoda</taxon>
        <taxon>Chromadorea</taxon>
        <taxon>Rhabditida</taxon>
        <taxon>Rhabditina</taxon>
        <taxon>Rhabditomorpha</taxon>
        <taxon>Rhabditoidea</taxon>
        <taxon>Rhabditidae</taxon>
        <taxon>Diploscapter</taxon>
    </lineage>
</organism>
<evidence type="ECO:0008006" key="4">
    <source>
        <dbReference type="Google" id="ProtNLM"/>
    </source>
</evidence>
<evidence type="ECO:0000313" key="3">
    <source>
        <dbReference type="Proteomes" id="UP000218231"/>
    </source>
</evidence>
<keyword evidence="3" id="KW-1185">Reference proteome</keyword>
<dbReference type="GO" id="GO:0015562">
    <property type="term" value="F:efflux transmembrane transporter activity"/>
    <property type="evidence" value="ECO:0007669"/>
    <property type="project" value="InterPro"/>
</dbReference>
<feature type="compositionally biased region" description="Pro residues" evidence="1">
    <location>
        <begin position="61"/>
        <end position="72"/>
    </location>
</feature>
<protein>
    <recommendedName>
        <fullName evidence="4">TolC family protein</fullName>
    </recommendedName>
</protein>
<dbReference type="SUPFAM" id="SSF56954">
    <property type="entry name" value="Outer membrane efflux proteins (OEP)"/>
    <property type="match status" value="1"/>
</dbReference>
<proteinExistence type="predicted"/>
<name>A0A2A2JYX4_9BILA</name>
<evidence type="ECO:0000256" key="1">
    <source>
        <dbReference type="SAM" id="MobiDB-lite"/>
    </source>
</evidence>
<gene>
    <name evidence="2" type="ORF">WR25_00347</name>
</gene>
<comment type="caution">
    <text evidence="2">The sequence shown here is derived from an EMBL/GenBank/DDBJ whole genome shotgun (WGS) entry which is preliminary data.</text>
</comment>
<feature type="region of interest" description="Disordered" evidence="1">
    <location>
        <begin position="20"/>
        <end position="93"/>
    </location>
</feature>
<accession>A0A2A2JYX4</accession>
<reference evidence="2 3" key="1">
    <citation type="journal article" date="2017" name="Curr. Biol.">
        <title>Genome architecture and evolution of a unichromosomal asexual nematode.</title>
        <authorList>
            <person name="Fradin H."/>
            <person name="Zegar C."/>
            <person name="Gutwein M."/>
            <person name="Lucas J."/>
            <person name="Kovtun M."/>
            <person name="Corcoran D."/>
            <person name="Baugh L.R."/>
            <person name="Kiontke K."/>
            <person name="Gunsalus K."/>
            <person name="Fitch D.H."/>
            <person name="Piano F."/>
        </authorList>
    </citation>
    <scope>NUCLEOTIDE SEQUENCE [LARGE SCALE GENOMIC DNA]</scope>
    <source>
        <strain evidence="2">PF1309</strain>
    </source>
</reference>
<dbReference type="Proteomes" id="UP000218231">
    <property type="component" value="Unassembled WGS sequence"/>
</dbReference>